<comment type="caution">
    <text evidence="1">The sequence shown here is derived from an EMBL/GenBank/DDBJ whole genome shotgun (WGS) entry which is preliminary data.</text>
</comment>
<dbReference type="Gene3D" id="3.30.70.2590">
    <property type="match status" value="1"/>
</dbReference>
<organism evidence="1 2">
    <name type="scientific">Alcaligenes endophyticus</name>
    <dbReference type="NCBI Taxonomy" id="1929088"/>
    <lineage>
        <taxon>Bacteria</taxon>
        <taxon>Pseudomonadati</taxon>
        <taxon>Pseudomonadota</taxon>
        <taxon>Betaproteobacteria</taxon>
        <taxon>Burkholderiales</taxon>
        <taxon>Alcaligenaceae</taxon>
        <taxon>Alcaligenes</taxon>
    </lineage>
</organism>
<name>A0ABT8EEV6_9BURK</name>
<dbReference type="EMBL" id="JAJHNU010000001">
    <property type="protein sequence ID" value="MDN4119794.1"/>
    <property type="molecule type" value="Genomic_DNA"/>
</dbReference>
<dbReference type="Proteomes" id="UP001168613">
    <property type="component" value="Unassembled WGS sequence"/>
</dbReference>
<protein>
    <submittedName>
        <fullName evidence="1">Cellulose synthase</fullName>
    </submittedName>
</protein>
<dbReference type="RefSeq" id="WP_266124700.1">
    <property type="nucleotide sequence ID" value="NZ_JAJHNU010000001.1"/>
</dbReference>
<sequence length="154" mass="17435">MSQEKLVLQYFAEKNCSTQWRFFILALADELSQAMSENELRVFMRQIGERAARSLPIGPCATVPDIQAAANKHWEALNWGWVELSEHPSYLQLRHYCSPIWHAFGPSAAAWSPSFLEGVYQHWLSSIGASVALKVSQHSSLTLDQPFVDYHLSA</sequence>
<proteinExistence type="predicted"/>
<evidence type="ECO:0000313" key="2">
    <source>
        <dbReference type="Proteomes" id="UP001168613"/>
    </source>
</evidence>
<dbReference type="InterPro" id="IPR038470">
    <property type="entry name" value="Cellsynth_D_sf"/>
</dbReference>
<dbReference type="Pfam" id="PF03500">
    <property type="entry name" value="Cellsynth_D"/>
    <property type="match status" value="1"/>
</dbReference>
<evidence type="ECO:0000313" key="1">
    <source>
        <dbReference type="EMBL" id="MDN4119794.1"/>
    </source>
</evidence>
<gene>
    <name evidence="1" type="ORF">LMS43_00675</name>
</gene>
<keyword evidence="2" id="KW-1185">Reference proteome</keyword>
<reference evidence="1" key="1">
    <citation type="submission" date="2021-11" db="EMBL/GenBank/DDBJ databases">
        <title>Draft genome sequence of Alcaligenes endophyticus type strain CCUG 75668T.</title>
        <authorList>
            <person name="Salva-Serra F."/>
            <person name="Duran R.E."/>
            <person name="Seeger M."/>
            <person name="Moore E.R.B."/>
            <person name="Jaen-Luchoro D."/>
        </authorList>
    </citation>
    <scope>NUCLEOTIDE SEQUENCE</scope>
    <source>
        <strain evidence="1">CCUG 75668</strain>
    </source>
</reference>
<dbReference type="InterPro" id="IPR022798">
    <property type="entry name" value="BcsD_bac"/>
</dbReference>
<accession>A0ABT8EEV6</accession>